<gene>
    <name evidence="1" type="ORF">RM543_14790</name>
</gene>
<accession>A0ABU3DJT6</accession>
<keyword evidence="2" id="KW-1185">Reference proteome</keyword>
<protein>
    <submittedName>
        <fullName evidence="1">Uncharacterized protein</fullName>
    </submittedName>
</protein>
<evidence type="ECO:0000313" key="1">
    <source>
        <dbReference type="EMBL" id="MDT0683955.1"/>
    </source>
</evidence>
<dbReference type="EMBL" id="JAVRHL010000003">
    <property type="protein sequence ID" value="MDT0683955.1"/>
    <property type="molecule type" value="Genomic_DNA"/>
</dbReference>
<evidence type="ECO:0000313" key="2">
    <source>
        <dbReference type="Proteomes" id="UP001265259"/>
    </source>
</evidence>
<sequence>MTDIRAKLPKSKVKSGAIMARAEPNWDGKKAAIGTLYRILETNVSDT</sequence>
<comment type="caution">
    <text evidence="1">The sequence shown here is derived from an EMBL/GenBank/DDBJ whole genome shotgun (WGS) entry which is preliminary data.</text>
</comment>
<name>A0ABU3DJT6_9RHOB</name>
<proteinExistence type="predicted"/>
<reference evidence="1 2" key="1">
    <citation type="submission" date="2023-09" db="EMBL/GenBank/DDBJ databases">
        <authorList>
            <person name="Rey-Velasco X."/>
        </authorList>
    </citation>
    <scope>NUCLEOTIDE SEQUENCE [LARGE SCALE GENOMIC DNA]</scope>
    <source>
        <strain evidence="1 2">F158</strain>
    </source>
</reference>
<dbReference type="RefSeq" id="WP_311692965.1">
    <property type="nucleotide sequence ID" value="NZ_JAVRHL010000003.1"/>
</dbReference>
<organism evidence="1 2">
    <name type="scientific">Tropicimonas omnivorans</name>
    <dbReference type="NCBI Taxonomy" id="3075590"/>
    <lineage>
        <taxon>Bacteria</taxon>
        <taxon>Pseudomonadati</taxon>
        <taxon>Pseudomonadota</taxon>
        <taxon>Alphaproteobacteria</taxon>
        <taxon>Rhodobacterales</taxon>
        <taxon>Roseobacteraceae</taxon>
        <taxon>Tropicimonas</taxon>
    </lineage>
</organism>
<dbReference type="Proteomes" id="UP001265259">
    <property type="component" value="Unassembled WGS sequence"/>
</dbReference>